<dbReference type="RefSeq" id="WP_118025295.1">
    <property type="nucleotide sequence ID" value="NZ_QSFO01000007.1"/>
</dbReference>
<evidence type="ECO:0000313" key="2">
    <source>
        <dbReference type="EMBL" id="RHA54423.1"/>
    </source>
</evidence>
<dbReference type="Proteomes" id="UP000284598">
    <property type="component" value="Unassembled WGS sequence"/>
</dbReference>
<evidence type="ECO:0000313" key="3">
    <source>
        <dbReference type="Proteomes" id="UP000284598"/>
    </source>
</evidence>
<feature type="transmembrane region" description="Helical" evidence="1">
    <location>
        <begin position="29"/>
        <end position="49"/>
    </location>
</feature>
<organism evidence="2 3">
    <name type="scientific">Eubacterium ventriosum</name>
    <dbReference type="NCBI Taxonomy" id="39496"/>
    <lineage>
        <taxon>Bacteria</taxon>
        <taxon>Bacillati</taxon>
        <taxon>Bacillota</taxon>
        <taxon>Clostridia</taxon>
        <taxon>Eubacteriales</taxon>
        <taxon>Eubacteriaceae</taxon>
        <taxon>Eubacterium</taxon>
    </lineage>
</organism>
<protein>
    <submittedName>
        <fullName evidence="2">Uncharacterized protein</fullName>
    </submittedName>
</protein>
<dbReference type="EMBL" id="QSFO01000007">
    <property type="protein sequence ID" value="RHA54423.1"/>
    <property type="molecule type" value="Genomic_DNA"/>
</dbReference>
<gene>
    <name evidence="2" type="ORF">DW929_06975</name>
</gene>
<proteinExistence type="predicted"/>
<name>A0A413RZS1_9FIRM</name>
<keyword evidence="1" id="KW-0812">Transmembrane</keyword>
<comment type="caution">
    <text evidence="2">The sequence shown here is derived from an EMBL/GenBank/DDBJ whole genome shotgun (WGS) entry which is preliminary data.</text>
</comment>
<sequence length="120" mass="13873">MKVINKIKEKIWNEEVKKIVFYVLKPTRITIISGFILLILILGIIIASGNFENFIVSTDIKYNSPMLKWMMLVFIITAVISLIYGISLCLYKYKRPSKKIKNGKYVEGNSYKALSNTFNK</sequence>
<reference evidence="2 3" key="1">
    <citation type="submission" date="2018-08" db="EMBL/GenBank/DDBJ databases">
        <title>A genome reference for cultivated species of the human gut microbiota.</title>
        <authorList>
            <person name="Zou Y."/>
            <person name="Xue W."/>
            <person name="Luo G."/>
        </authorList>
    </citation>
    <scope>NUCLEOTIDE SEQUENCE [LARGE SCALE GENOMIC DNA]</scope>
    <source>
        <strain evidence="2 3">AM43-2</strain>
    </source>
</reference>
<feature type="transmembrane region" description="Helical" evidence="1">
    <location>
        <begin position="69"/>
        <end position="91"/>
    </location>
</feature>
<keyword evidence="1" id="KW-0472">Membrane</keyword>
<dbReference type="AlphaFoldDB" id="A0A413RZS1"/>
<evidence type="ECO:0000256" key="1">
    <source>
        <dbReference type="SAM" id="Phobius"/>
    </source>
</evidence>
<accession>A0A413RZS1</accession>
<keyword evidence="1" id="KW-1133">Transmembrane helix</keyword>